<dbReference type="SUPFAM" id="SSF55060">
    <property type="entry name" value="GHMP Kinase, C-terminal domain"/>
    <property type="match status" value="1"/>
</dbReference>
<keyword evidence="2" id="KW-0547">Nucleotide-binding</keyword>
<evidence type="ECO:0000259" key="6">
    <source>
        <dbReference type="Pfam" id="PF08544"/>
    </source>
</evidence>
<dbReference type="PANTHER" id="PTHR43527:SF2">
    <property type="entry name" value="4-DIPHOSPHOCYTIDYL-2-C-METHYL-D-ERYTHRITOL KINASE, CHLOROPLASTIC"/>
    <property type="match status" value="1"/>
</dbReference>
<evidence type="ECO:0000259" key="5">
    <source>
        <dbReference type="Pfam" id="PF00288"/>
    </source>
</evidence>
<sequence length="198" mass="20101">MAGGSADAAGALVACDDLWGLRTPKIELERIARQLGSDVPFCLAGGNAIGSGHGEVISPVLARGSYQWVFALAHEGMSTAKVYAEFDRLSDGSEVPEPEVDDALMAALRAGDADGLGAALSNDLQDAAIFLRPELAETLAIGEECGALGAQLSGSGPTAMFLARDEQHAMDIAVALASAQVAADVVQAAGPVVGARLV</sequence>
<accession>A0AA46YMF6</accession>
<keyword evidence="3" id="KW-0418">Kinase</keyword>
<dbReference type="AlphaFoldDB" id="A0AA46YMF6"/>
<evidence type="ECO:0008006" key="9">
    <source>
        <dbReference type="Google" id="ProtNLM"/>
    </source>
</evidence>
<dbReference type="InterPro" id="IPR006204">
    <property type="entry name" value="GHMP_kinase_N_dom"/>
</dbReference>
<evidence type="ECO:0000313" key="7">
    <source>
        <dbReference type="EMBL" id="UYM06584.1"/>
    </source>
</evidence>
<evidence type="ECO:0000256" key="3">
    <source>
        <dbReference type="ARBA" id="ARBA00022777"/>
    </source>
</evidence>
<dbReference type="InterPro" id="IPR036554">
    <property type="entry name" value="GHMP_kinase_C_sf"/>
</dbReference>
<reference evidence="7" key="1">
    <citation type="submission" date="2022-01" db="EMBL/GenBank/DDBJ databases">
        <title>Nocardioidaceae gen. sp. A5X3R13.</title>
        <authorList>
            <person name="Lopez Marin M.A."/>
            <person name="Uhlik O."/>
        </authorList>
    </citation>
    <scope>NUCLEOTIDE SEQUENCE</scope>
    <source>
        <strain evidence="7">A5X3R13</strain>
    </source>
</reference>
<dbReference type="Gene3D" id="3.30.70.890">
    <property type="entry name" value="GHMP kinase, C-terminal domain"/>
    <property type="match status" value="1"/>
</dbReference>
<dbReference type="PANTHER" id="PTHR43527">
    <property type="entry name" value="4-DIPHOSPHOCYTIDYL-2-C-METHYL-D-ERYTHRITOL KINASE, CHLOROPLASTIC"/>
    <property type="match status" value="1"/>
</dbReference>
<evidence type="ECO:0000256" key="1">
    <source>
        <dbReference type="ARBA" id="ARBA00022679"/>
    </source>
</evidence>
<gene>
    <name evidence="7" type="ORF">L0C25_05800</name>
</gene>
<dbReference type="GO" id="GO:0005524">
    <property type="term" value="F:ATP binding"/>
    <property type="evidence" value="ECO:0007669"/>
    <property type="project" value="UniProtKB-KW"/>
</dbReference>
<keyword evidence="8" id="KW-1185">Reference proteome</keyword>
<evidence type="ECO:0000313" key="8">
    <source>
        <dbReference type="Proteomes" id="UP001164390"/>
    </source>
</evidence>
<dbReference type="Gene3D" id="3.30.230.10">
    <property type="match status" value="1"/>
</dbReference>
<dbReference type="KEGG" id="sgrg:L0C25_05800"/>
<dbReference type="InterPro" id="IPR014721">
    <property type="entry name" value="Ribsml_uS5_D2-typ_fold_subgr"/>
</dbReference>
<dbReference type="Pfam" id="PF00288">
    <property type="entry name" value="GHMP_kinases_N"/>
    <property type="match status" value="1"/>
</dbReference>
<dbReference type="GO" id="GO:0050515">
    <property type="term" value="F:4-(cytidine 5'-diphospho)-2-C-methyl-D-erythritol kinase activity"/>
    <property type="evidence" value="ECO:0007669"/>
    <property type="project" value="TreeGrafter"/>
</dbReference>
<feature type="domain" description="GHMP kinase N-terminal" evidence="5">
    <location>
        <begin position="1"/>
        <end position="46"/>
    </location>
</feature>
<proteinExistence type="predicted"/>
<keyword evidence="4" id="KW-0067">ATP-binding</keyword>
<evidence type="ECO:0000256" key="4">
    <source>
        <dbReference type="ARBA" id="ARBA00022840"/>
    </source>
</evidence>
<dbReference type="Pfam" id="PF08544">
    <property type="entry name" value="GHMP_kinases_C"/>
    <property type="match status" value="1"/>
</dbReference>
<name>A0AA46YMF6_9ACTN</name>
<dbReference type="SUPFAM" id="SSF54211">
    <property type="entry name" value="Ribosomal protein S5 domain 2-like"/>
    <property type="match status" value="1"/>
</dbReference>
<organism evidence="7 8">
    <name type="scientific">Solicola gregarius</name>
    <dbReference type="NCBI Taxonomy" id="2908642"/>
    <lineage>
        <taxon>Bacteria</taxon>
        <taxon>Bacillati</taxon>
        <taxon>Actinomycetota</taxon>
        <taxon>Actinomycetes</taxon>
        <taxon>Propionibacteriales</taxon>
        <taxon>Nocardioidaceae</taxon>
        <taxon>Solicola</taxon>
    </lineage>
</organism>
<dbReference type="InterPro" id="IPR013750">
    <property type="entry name" value="GHMP_kinase_C_dom"/>
</dbReference>
<evidence type="ECO:0000256" key="2">
    <source>
        <dbReference type="ARBA" id="ARBA00022741"/>
    </source>
</evidence>
<feature type="domain" description="GHMP kinase C-terminal" evidence="6">
    <location>
        <begin position="104"/>
        <end position="178"/>
    </location>
</feature>
<dbReference type="Proteomes" id="UP001164390">
    <property type="component" value="Chromosome"/>
</dbReference>
<dbReference type="InterPro" id="IPR020568">
    <property type="entry name" value="Ribosomal_Su5_D2-typ_SF"/>
</dbReference>
<keyword evidence="1" id="KW-0808">Transferase</keyword>
<protein>
    <recommendedName>
        <fullName evidence="9">GHMP kinase C-terminal domain-containing protein</fullName>
    </recommendedName>
</protein>
<dbReference type="EMBL" id="CP094970">
    <property type="protein sequence ID" value="UYM06584.1"/>
    <property type="molecule type" value="Genomic_DNA"/>
</dbReference>
<dbReference type="RefSeq" id="WP_271635492.1">
    <property type="nucleotide sequence ID" value="NZ_CP094970.1"/>
</dbReference>